<sequence>MWRFLLRALLVLVFALILLALVGPLLIDPNPAKEQSPARIEPSAATYAFVTIPVSGTPGLRAHYRDSTDPRRDDFDPLGQRIFLLLHGFTFNLSTWDPMFPFFAREGRTIAYDQLPYGLSEKPLPAGLKGDNPYAKASAVEQLLALMDALEIPEAVLVGNSAGGTLALEVARSAPDRVSALVLISPWVYATRPTFPAWLVSTPQMKRISLLLGRYLGEGMPLLDLSYADPERISDTRRELAASHSWTPGWDLAWGALMNRSLIDAVTVSESLADITQPTLVIAGARDRIVEMADSARAANALPNAEFAVLPECGHVPHEECPDLVRAVIADWLRHL</sequence>
<dbReference type="SUPFAM" id="SSF53474">
    <property type="entry name" value="alpha/beta-Hydrolases"/>
    <property type="match status" value="1"/>
</dbReference>
<keyword evidence="3" id="KW-1185">Reference proteome</keyword>
<dbReference type="PANTHER" id="PTHR43689:SF8">
    <property type="entry name" value="ALPHA_BETA-HYDROLASES SUPERFAMILY PROTEIN"/>
    <property type="match status" value="1"/>
</dbReference>
<dbReference type="EC" id="3.7.1.9" evidence="2"/>
<reference evidence="2 3" key="1">
    <citation type="journal article" date="2023" name="Microorganisms">
        <title>Thiorhodovibrio frisius and Trv. litoralis spp. nov., Two Novel Members from a Clade of Fastidious Purple Sulfur Bacteria That Exhibit Unique Red-Shifted Light-Harvesting Capabilities.</title>
        <authorList>
            <person name="Methner A."/>
            <person name="Kuzyk S.B."/>
            <person name="Petersen J."/>
            <person name="Bauer S."/>
            <person name="Brinkmann H."/>
            <person name="Sichau K."/>
            <person name="Wanner G."/>
            <person name="Wolf J."/>
            <person name="Neumann-Schaal M."/>
            <person name="Henke P."/>
            <person name="Tank M."/>
            <person name="Sproer C."/>
            <person name="Bunk B."/>
            <person name="Overmann J."/>
        </authorList>
    </citation>
    <scope>NUCLEOTIDE SEQUENCE [LARGE SCALE GENOMIC DNA]</scope>
    <source>
        <strain evidence="2 3">DSM 6702</strain>
    </source>
</reference>
<name>A0ABZ0SFC8_9GAMM</name>
<evidence type="ECO:0000313" key="2">
    <source>
        <dbReference type="EMBL" id="WPL19080.1"/>
    </source>
</evidence>
<dbReference type="Proteomes" id="UP001432180">
    <property type="component" value="Chromosome"/>
</dbReference>
<dbReference type="InterPro" id="IPR000073">
    <property type="entry name" value="AB_hydrolase_1"/>
</dbReference>
<dbReference type="Pfam" id="PF00561">
    <property type="entry name" value="Abhydrolase_1"/>
    <property type="match status" value="1"/>
</dbReference>
<dbReference type="RefSeq" id="WP_328984827.1">
    <property type="nucleotide sequence ID" value="NZ_CP121472.1"/>
</dbReference>
<evidence type="ECO:0000259" key="1">
    <source>
        <dbReference type="Pfam" id="PF00561"/>
    </source>
</evidence>
<keyword evidence="2" id="KW-0378">Hydrolase</keyword>
<dbReference type="EMBL" id="CP121472">
    <property type="protein sequence ID" value="WPL19080.1"/>
    <property type="molecule type" value="Genomic_DNA"/>
</dbReference>
<dbReference type="PANTHER" id="PTHR43689">
    <property type="entry name" value="HYDROLASE"/>
    <property type="match status" value="1"/>
</dbReference>
<dbReference type="InterPro" id="IPR029058">
    <property type="entry name" value="AB_hydrolase_fold"/>
</dbReference>
<organism evidence="2 3">
    <name type="scientific">Thiorhodovibrio winogradskyi</name>
    <dbReference type="NCBI Taxonomy" id="77007"/>
    <lineage>
        <taxon>Bacteria</taxon>
        <taxon>Pseudomonadati</taxon>
        <taxon>Pseudomonadota</taxon>
        <taxon>Gammaproteobacteria</taxon>
        <taxon>Chromatiales</taxon>
        <taxon>Chromatiaceae</taxon>
        <taxon>Thiorhodovibrio</taxon>
    </lineage>
</organism>
<feature type="domain" description="AB hydrolase-1" evidence="1">
    <location>
        <begin position="83"/>
        <end position="320"/>
    </location>
</feature>
<evidence type="ECO:0000313" key="3">
    <source>
        <dbReference type="Proteomes" id="UP001432180"/>
    </source>
</evidence>
<proteinExistence type="predicted"/>
<dbReference type="GO" id="GO:0018775">
    <property type="term" value="F:2-hydroxymuconate-semialdehyde hydrolase activity"/>
    <property type="evidence" value="ECO:0007669"/>
    <property type="project" value="UniProtKB-EC"/>
</dbReference>
<dbReference type="PRINTS" id="PR00111">
    <property type="entry name" value="ABHYDROLASE"/>
</dbReference>
<accession>A0ABZ0SFC8</accession>
<gene>
    <name evidence="2" type="primary">xylF</name>
    <name evidence="2" type="ORF">Thiowin_04184</name>
</gene>
<dbReference type="Gene3D" id="3.40.50.1820">
    <property type="entry name" value="alpha/beta hydrolase"/>
    <property type="match status" value="1"/>
</dbReference>
<protein>
    <submittedName>
        <fullName evidence="2">2-hydroxymuconate semialdehyde hydrolase</fullName>
        <ecNumber evidence="2">3.7.1.9</ecNumber>
    </submittedName>
</protein>